<dbReference type="EMBL" id="JXTB01000209">
    <property type="protein sequence ID" value="PON53234.1"/>
    <property type="molecule type" value="Genomic_DNA"/>
</dbReference>
<comment type="caution">
    <text evidence="1">The sequence shown here is derived from an EMBL/GenBank/DDBJ whole genome shotgun (WGS) entry which is preliminary data.</text>
</comment>
<evidence type="ECO:0000313" key="1">
    <source>
        <dbReference type="EMBL" id="PON53234.1"/>
    </source>
</evidence>
<organism evidence="1 2">
    <name type="scientific">Parasponia andersonii</name>
    <name type="common">Sponia andersonii</name>
    <dbReference type="NCBI Taxonomy" id="3476"/>
    <lineage>
        <taxon>Eukaryota</taxon>
        <taxon>Viridiplantae</taxon>
        <taxon>Streptophyta</taxon>
        <taxon>Embryophyta</taxon>
        <taxon>Tracheophyta</taxon>
        <taxon>Spermatophyta</taxon>
        <taxon>Magnoliopsida</taxon>
        <taxon>eudicotyledons</taxon>
        <taxon>Gunneridae</taxon>
        <taxon>Pentapetalae</taxon>
        <taxon>rosids</taxon>
        <taxon>fabids</taxon>
        <taxon>Rosales</taxon>
        <taxon>Cannabaceae</taxon>
        <taxon>Parasponia</taxon>
    </lineage>
</organism>
<dbReference type="AlphaFoldDB" id="A0A2P5BWQ2"/>
<protein>
    <submittedName>
        <fullName evidence="1">YqaI domain containing protein</fullName>
    </submittedName>
</protein>
<keyword evidence="2" id="KW-1185">Reference proteome</keyword>
<name>A0A2P5BWQ2_PARAD</name>
<reference evidence="2" key="1">
    <citation type="submission" date="2016-06" db="EMBL/GenBank/DDBJ databases">
        <title>Parallel loss of symbiosis genes in relatives of nitrogen-fixing non-legume Parasponia.</title>
        <authorList>
            <person name="Van Velzen R."/>
            <person name="Holmer R."/>
            <person name="Bu F."/>
            <person name="Rutten L."/>
            <person name="Van Zeijl A."/>
            <person name="Liu W."/>
            <person name="Santuari L."/>
            <person name="Cao Q."/>
            <person name="Sharma T."/>
            <person name="Shen D."/>
            <person name="Roswanjaya Y."/>
            <person name="Wardhani T."/>
            <person name="Kalhor M.S."/>
            <person name="Jansen J."/>
            <person name="Van den Hoogen J."/>
            <person name="Gungor B."/>
            <person name="Hartog M."/>
            <person name="Hontelez J."/>
            <person name="Verver J."/>
            <person name="Yang W.-C."/>
            <person name="Schijlen E."/>
            <person name="Repin R."/>
            <person name="Schilthuizen M."/>
            <person name="Schranz E."/>
            <person name="Heidstra R."/>
            <person name="Miyata K."/>
            <person name="Fedorova E."/>
            <person name="Kohlen W."/>
            <person name="Bisseling T."/>
            <person name="Smit S."/>
            <person name="Geurts R."/>
        </authorList>
    </citation>
    <scope>NUCLEOTIDE SEQUENCE [LARGE SCALE GENOMIC DNA]</scope>
    <source>
        <strain evidence="2">cv. WU1-14</strain>
    </source>
</reference>
<proteinExistence type="predicted"/>
<accession>A0A2P5BWQ2</accession>
<dbReference type="Proteomes" id="UP000237105">
    <property type="component" value="Unassembled WGS sequence"/>
</dbReference>
<gene>
    <name evidence="1" type="ORF">PanWU01x14_203470</name>
</gene>
<evidence type="ECO:0000313" key="2">
    <source>
        <dbReference type="Proteomes" id="UP000237105"/>
    </source>
</evidence>
<sequence length="69" mass="7773">MEITVSYKCYHTSKADVLHDDTRLVGDALGSHLAWPKMLVIFEDNLILKENITQHLLSLYNGKSTIGTL</sequence>